<feature type="domain" description="Histidine kinase" evidence="8">
    <location>
        <begin position="859"/>
        <end position="1056"/>
    </location>
</feature>
<dbReference type="Gene3D" id="3.30.450.20">
    <property type="entry name" value="PAS domain"/>
    <property type="match status" value="1"/>
</dbReference>
<protein>
    <recommendedName>
        <fullName evidence="2">protein-glutamate O-methyltransferase</fullName>
        <ecNumber evidence="2">2.1.1.80</ecNumber>
    </recommendedName>
</protein>
<keyword evidence="7" id="KW-0175">Coiled coil</keyword>
<dbReference type="Gene3D" id="3.30.565.10">
    <property type="entry name" value="Histidine kinase-like ATPase, C-terminal domain"/>
    <property type="match status" value="1"/>
</dbReference>
<evidence type="ECO:0000313" key="13">
    <source>
        <dbReference type="EMBL" id="AHC15910.1"/>
    </source>
</evidence>
<dbReference type="GO" id="GO:0008983">
    <property type="term" value="F:protein-glutamate O-methyltransferase activity"/>
    <property type="evidence" value="ECO:0007669"/>
    <property type="project" value="UniProtKB-EC"/>
</dbReference>
<dbReference type="Pfam" id="PF03705">
    <property type="entry name" value="CheR_N"/>
    <property type="match status" value="1"/>
</dbReference>
<evidence type="ECO:0000256" key="6">
    <source>
        <dbReference type="PROSITE-ProRule" id="PRU00050"/>
    </source>
</evidence>
<dbReference type="SUPFAM" id="SSF55785">
    <property type="entry name" value="PYP-like sensor domain (PAS domain)"/>
    <property type="match status" value="1"/>
</dbReference>
<dbReference type="InterPro" id="IPR000700">
    <property type="entry name" value="PAS-assoc_C"/>
</dbReference>
<dbReference type="OrthoDB" id="9767435at2"/>
<dbReference type="InterPro" id="IPR022642">
    <property type="entry name" value="CheR_C"/>
</dbReference>
<dbReference type="eggNOG" id="COG3920">
    <property type="taxonomic scope" value="Bacteria"/>
</dbReference>
<dbReference type="InterPro" id="IPR035909">
    <property type="entry name" value="CheB_C"/>
</dbReference>
<dbReference type="Gene3D" id="3.40.50.150">
    <property type="entry name" value="Vaccinia Virus protein VP39"/>
    <property type="match status" value="1"/>
</dbReference>
<dbReference type="Pfam" id="PF01739">
    <property type="entry name" value="CheR"/>
    <property type="match status" value="1"/>
</dbReference>
<dbReference type="SMART" id="SM00086">
    <property type="entry name" value="PAC"/>
    <property type="match status" value="1"/>
</dbReference>
<keyword evidence="6" id="KW-0145">Chemotaxis</keyword>
<keyword evidence="14" id="KW-1185">Reference proteome</keyword>
<dbReference type="PROSITE" id="PS50122">
    <property type="entry name" value="CHEB"/>
    <property type="match status" value="1"/>
</dbReference>
<keyword evidence="3 13" id="KW-0489">Methyltransferase</keyword>
<evidence type="ECO:0000313" key="14">
    <source>
        <dbReference type="Proteomes" id="UP000018680"/>
    </source>
</evidence>
<feature type="domain" description="CheB-type methylesterase" evidence="11">
    <location>
        <begin position="1"/>
        <end position="191"/>
    </location>
</feature>
<dbReference type="HOGENOM" id="CLU_000892_0_1_12"/>
<evidence type="ECO:0000256" key="1">
    <source>
        <dbReference type="ARBA" id="ARBA00001541"/>
    </source>
</evidence>
<name>V5WJS5_9SPIO</name>
<comment type="catalytic activity">
    <reaction evidence="1">
        <text>L-glutamyl-[protein] + S-adenosyl-L-methionine = [protein]-L-glutamate 5-O-methyl ester + S-adenosyl-L-homocysteine</text>
        <dbReference type="Rhea" id="RHEA:24452"/>
        <dbReference type="Rhea" id="RHEA-COMP:10208"/>
        <dbReference type="Rhea" id="RHEA-COMP:10311"/>
        <dbReference type="ChEBI" id="CHEBI:29973"/>
        <dbReference type="ChEBI" id="CHEBI:57856"/>
        <dbReference type="ChEBI" id="CHEBI:59789"/>
        <dbReference type="ChEBI" id="CHEBI:82795"/>
        <dbReference type="EC" id="2.1.1.80"/>
    </reaction>
</comment>
<dbReference type="InterPro" id="IPR022641">
    <property type="entry name" value="CheR_N"/>
</dbReference>
<dbReference type="InterPro" id="IPR036804">
    <property type="entry name" value="CheR_N_sf"/>
</dbReference>
<evidence type="ECO:0000256" key="2">
    <source>
        <dbReference type="ARBA" id="ARBA00012534"/>
    </source>
</evidence>
<evidence type="ECO:0000259" key="11">
    <source>
        <dbReference type="PROSITE" id="PS50122"/>
    </source>
</evidence>
<dbReference type="CDD" id="cd00130">
    <property type="entry name" value="PAS"/>
    <property type="match status" value="1"/>
</dbReference>
<dbReference type="InterPro" id="IPR000673">
    <property type="entry name" value="Sig_transdc_resp-reg_Me-estase"/>
</dbReference>
<dbReference type="InterPro" id="IPR013655">
    <property type="entry name" value="PAS_fold_3"/>
</dbReference>
<dbReference type="Gene3D" id="1.10.155.10">
    <property type="entry name" value="Chemotaxis receptor methyltransferase CheR, N-terminal domain"/>
    <property type="match status" value="1"/>
</dbReference>
<keyword evidence="5" id="KW-0949">S-adenosyl-L-methionine</keyword>
<evidence type="ECO:0000259" key="10">
    <source>
        <dbReference type="PROSITE" id="PS50113"/>
    </source>
</evidence>
<dbReference type="PROSITE" id="PS50113">
    <property type="entry name" value="PAC"/>
    <property type="match status" value="1"/>
</dbReference>
<evidence type="ECO:0000256" key="4">
    <source>
        <dbReference type="ARBA" id="ARBA00022679"/>
    </source>
</evidence>
<dbReference type="InterPro" id="IPR035965">
    <property type="entry name" value="PAS-like_dom_sf"/>
</dbReference>
<dbReference type="Gene3D" id="1.10.287.620">
    <property type="entry name" value="Helix Hairpins"/>
    <property type="match status" value="1"/>
</dbReference>
<dbReference type="GO" id="GO:0006935">
    <property type="term" value="P:chemotaxis"/>
    <property type="evidence" value="ECO:0007669"/>
    <property type="project" value="UniProtKB-UniRule"/>
</dbReference>
<dbReference type="Gene3D" id="3.40.50.180">
    <property type="entry name" value="Methylesterase CheB, C-terminal domain"/>
    <property type="match status" value="1"/>
</dbReference>
<dbReference type="GO" id="GO:0032259">
    <property type="term" value="P:methylation"/>
    <property type="evidence" value="ECO:0007669"/>
    <property type="project" value="UniProtKB-KW"/>
</dbReference>
<reference evidence="13 14" key="1">
    <citation type="journal article" date="2015" name="Stand. Genomic Sci.">
        <title>Complete genome sequence and description of Salinispira pacifica gen. nov., sp. nov., a novel spirochaete isolated form a hypersaline microbial mat.</title>
        <authorList>
            <person name="Ben Hania W."/>
            <person name="Joseph M."/>
            <person name="Schumann P."/>
            <person name="Bunk B."/>
            <person name="Fiebig A."/>
            <person name="Sproer C."/>
            <person name="Klenk H.P."/>
            <person name="Fardeau M.L."/>
            <person name="Spring S."/>
        </authorList>
    </citation>
    <scope>NUCLEOTIDE SEQUENCE [LARGE SCALE GENOMIC DNA]</scope>
    <source>
        <strain evidence="13 14">L21-RPul-D2</strain>
    </source>
</reference>
<dbReference type="InterPro" id="IPR005467">
    <property type="entry name" value="His_kinase_dom"/>
</dbReference>
<accession>V5WJS5</accession>
<dbReference type="NCBIfam" id="TIGR00229">
    <property type="entry name" value="sensory_box"/>
    <property type="match status" value="1"/>
</dbReference>
<sequence length="1058" mass="120004">MQKPEYIIGIGASAGGLEALQELLSNIPEDLSHSAFIIAQHLSPSYKSRLRDLLSRVTSREVREISDGEELQANTIYITPPDNDALVRQGVLHLHKPVNTIGPKPSVNILFHSLAVDVPERAVGIVLSGTGQDGGIGLREIRDAGGYCMAQDPGTARYDGMPHAAIQLGKADLILSPEQMGKELASLLSLDDSKLSPQELNDEQFKQVINRLSRHSGVDFRGYKDTTIRRRIIKRILALKKTDVGEYLDYIKENPAELQNLFQMLLIGVTQFFRDPETFQVLSKHLKDAFLQMSGGDSFRLWVPGCSSGEEPYSLAILINEILEELDLTMKVQIFATDIDESAIETARKGVFPAESLVNVPEEYREKYFSKTHDGVQISKHIRQNILFSRHDLVENPPFLRLNMISCRNLLIYFSQKTQRQLMPILHYSLLPKGILFLGKSETIGQFNDLFTVLDSKHRVFQRVFDTVIPSSLYRSHSGFGKSSPGAGGGDEPVDLKSNIQETLYADLGHPFVVVNGKMELIQLSGNLETYIGLQEGMFSNQFMNMLRPELKAELQHLMTQAIRNHVKAETPFKRFFPEEVDHFLRIRIRPLVYSAQMKSYYLIEFERLNIQGGVQGLTQHGSGGNSDNERINELELELSTNRQNLQNYIEELETSNEELQSLNEELQSTNEELQSTNEELETSNEELQASNEELQVAYAEIKSINVQMAEKDRELELANARMETALYGGKLAWWEWRKDTGEVNFSDAKVTMLGYDPDSFPRTLEAFLELVHPEDSEANLQSMRHHLEGKIPAYDSEYRIRTKDGNYVWYWDRGRIVEYDDEGAASRLVGLVINVNDRKQAELSLERQIRERDMLVKEIHHRVKNNFNMVTGLIELQLNRVADSSQRSMLRDIQSRIRSMALIHRELYEHEDLTSIELEFYLPRLADAVLRFADTGSSNILFYEDVEKTTVPINSAISLGLMTVELITNSLKYAFKEGMPSPTIRIAVKHLDDGKLRYSYRDNGSGYPDDILESTYSGIGMDLVKSLASQLRGEFRQYNDGGSVAEVDFQLPGDEPG</sequence>
<dbReference type="STRING" id="1307761.L21SP2_2558"/>
<dbReference type="SUPFAM" id="SSF55874">
    <property type="entry name" value="ATPase domain of HSP90 chaperone/DNA topoisomerase II/histidine kinase"/>
    <property type="match status" value="1"/>
</dbReference>
<dbReference type="InterPro" id="IPR000780">
    <property type="entry name" value="CheR_MeTrfase"/>
</dbReference>
<dbReference type="AlphaFoldDB" id="V5WJS5"/>
<dbReference type="PROSITE" id="PS50123">
    <property type="entry name" value="CHER"/>
    <property type="match status" value="1"/>
</dbReference>
<dbReference type="InterPro" id="IPR000014">
    <property type="entry name" value="PAS"/>
</dbReference>
<evidence type="ECO:0000259" key="12">
    <source>
        <dbReference type="PROSITE" id="PS50123"/>
    </source>
</evidence>
<dbReference type="eggNOG" id="COG1352">
    <property type="taxonomic scope" value="Bacteria"/>
</dbReference>
<dbReference type="GO" id="GO:0008984">
    <property type="term" value="F:protein-glutamate methylesterase activity"/>
    <property type="evidence" value="ECO:0007669"/>
    <property type="project" value="InterPro"/>
</dbReference>
<dbReference type="InterPro" id="IPR011495">
    <property type="entry name" value="Sig_transdc_His_kin_sub2_dim/P"/>
</dbReference>
<feature type="active site" evidence="6">
    <location>
        <position position="41"/>
    </location>
</feature>
<dbReference type="SUPFAM" id="SSF47757">
    <property type="entry name" value="Chemotaxis receptor methyltransferase CheR, N-terminal domain"/>
    <property type="match status" value="1"/>
</dbReference>
<feature type="domain" description="PAS" evidence="9">
    <location>
        <begin position="746"/>
        <end position="791"/>
    </location>
</feature>
<dbReference type="InterPro" id="IPR001610">
    <property type="entry name" value="PAC"/>
</dbReference>
<evidence type="ECO:0000256" key="5">
    <source>
        <dbReference type="ARBA" id="ARBA00022691"/>
    </source>
</evidence>
<dbReference type="InterPro" id="IPR050903">
    <property type="entry name" value="Bact_Chemotaxis_MeTrfase"/>
</dbReference>
<feature type="active site" evidence="6">
    <location>
        <position position="133"/>
    </location>
</feature>
<dbReference type="eggNOG" id="COG2201">
    <property type="taxonomic scope" value="Bacteria"/>
</dbReference>
<gene>
    <name evidence="13" type="ORF">L21SP2_2558</name>
</gene>
<dbReference type="PANTHER" id="PTHR24422">
    <property type="entry name" value="CHEMOTAXIS PROTEIN METHYLTRANSFERASE"/>
    <property type="match status" value="1"/>
</dbReference>
<dbReference type="InterPro" id="IPR036890">
    <property type="entry name" value="HATPase_C_sf"/>
</dbReference>
<keyword evidence="4 13" id="KW-0808">Transferase</keyword>
<dbReference type="SUPFAM" id="SSF53335">
    <property type="entry name" value="S-adenosyl-L-methionine-dependent methyltransferases"/>
    <property type="match status" value="1"/>
</dbReference>
<dbReference type="SMART" id="SM00387">
    <property type="entry name" value="HATPase_c"/>
    <property type="match status" value="1"/>
</dbReference>
<dbReference type="PANTHER" id="PTHR24422:SF10">
    <property type="entry name" value="CHEMOTAXIS PROTEIN METHYLTRANSFERASE 2"/>
    <property type="match status" value="1"/>
</dbReference>
<feature type="active site" evidence="6">
    <location>
        <position position="13"/>
    </location>
</feature>
<dbReference type="SMART" id="SM00138">
    <property type="entry name" value="MeTrc"/>
    <property type="match status" value="1"/>
</dbReference>
<dbReference type="PATRIC" id="fig|1307761.3.peg.2550"/>
<dbReference type="Pfam" id="PF02518">
    <property type="entry name" value="HATPase_c"/>
    <property type="match status" value="1"/>
</dbReference>
<dbReference type="InterPro" id="IPR003594">
    <property type="entry name" value="HATPase_dom"/>
</dbReference>
<dbReference type="PRINTS" id="PR00996">
    <property type="entry name" value="CHERMTFRASE"/>
</dbReference>
<dbReference type="InterPro" id="IPR029063">
    <property type="entry name" value="SAM-dependent_MTases_sf"/>
</dbReference>
<dbReference type="GO" id="GO:0000156">
    <property type="term" value="F:phosphorelay response regulator activity"/>
    <property type="evidence" value="ECO:0007669"/>
    <property type="project" value="InterPro"/>
</dbReference>
<dbReference type="EC" id="2.1.1.80" evidence="2"/>
<evidence type="ECO:0000256" key="7">
    <source>
        <dbReference type="SAM" id="Coils"/>
    </source>
</evidence>
<feature type="coiled-coil region" evidence="7">
    <location>
        <begin position="632"/>
        <end position="722"/>
    </location>
</feature>
<dbReference type="PROSITE" id="PS50112">
    <property type="entry name" value="PAS"/>
    <property type="match status" value="1"/>
</dbReference>
<dbReference type="KEGG" id="slr:L21SP2_2558"/>
<dbReference type="PROSITE" id="PS50109">
    <property type="entry name" value="HIS_KIN"/>
    <property type="match status" value="1"/>
</dbReference>
<evidence type="ECO:0000259" key="8">
    <source>
        <dbReference type="PROSITE" id="PS50109"/>
    </source>
</evidence>
<dbReference type="CDD" id="cd16434">
    <property type="entry name" value="CheB-CheR_fusion"/>
    <property type="match status" value="1"/>
</dbReference>
<dbReference type="Pfam" id="PF08447">
    <property type="entry name" value="PAS_3"/>
    <property type="match status" value="1"/>
</dbReference>
<feature type="domain" description="CheR-type methyltransferase" evidence="12">
    <location>
        <begin position="193"/>
        <end position="462"/>
    </location>
</feature>
<evidence type="ECO:0000259" key="9">
    <source>
        <dbReference type="PROSITE" id="PS50112"/>
    </source>
</evidence>
<dbReference type="Pfam" id="PF01339">
    <property type="entry name" value="CheB_methylest"/>
    <property type="match status" value="1"/>
</dbReference>
<dbReference type="GO" id="GO:0005737">
    <property type="term" value="C:cytoplasm"/>
    <property type="evidence" value="ECO:0007669"/>
    <property type="project" value="InterPro"/>
</dbReference>
<keyword evidence="6" id="KW-0378">Hydrolase</keyword>
<evidence type="ECO:0000256" key="3">
    <source>
        <dbReference type="ARBA" id="ARBA00022603"/>
    </source>
</evidence>
<dbReference type="EMBL" id="CP006939">
    <property type="protein sequence ID" value="AHC15910.1"/>
    <property type="molecule type" value="Genomic_DNA"/>
</dbReference>
<proteinExistence type="predicted"/>
<dbReference type="Proteomes" id="UP000018680">
    <property type="component" value="Chromosome"/>
</dbReference>
<dbReference type="SUPFAM" id="SSF52738">
    <property type="entry name" value="Methylesterase CheB, C-terminal domain"/>
    <property type="match status" value="1"/>
</dbReference>
<dbReference type="RefSeq" id="WP_024268812.1">
    <property type="nucleotide sequence ID" value="NC_023035.1"/>
</dbReference>
<dbReference type="Pfam" id="PF07568">
    <property type="entry name" value="HisKA_2"/>
    <property type="match status" value="1"/>
</dbReference>
<feature type="domain" description="PAC" evidence="10">
    <location>
        <begin position="795"/>
        <end position="848"/>
    </location>
</feature>
<organism evidence="13 14">
    <name type="scientific">Salinispira pacifica</name>
    <dbReference type="NCBI Taxonomy" id="1307761"/>
    <lineage>
        <taxon>Bacteria</taxon>
        <taxon>Pseudomonadati</taxon>
        <taxon>Spirochaetota</taxon>
        <taxon>Spirochaetia</taxon>
        <taxon>Spirochaetales</taxon>
        <taxon>Spirochaetaceae</taxon>
        <taxon>Salinispira</taxon>
    </lineage>
</organism>